<protein>
    <submittedName>
        <fullName evidence="3">Helix-turn-helix domain-containing protein</fullName>
    </submittedName>
</protein>
<dbReference type="CDD" id="cd00093">
    <property type="entry name" value="HTH_XRE"/>
    <property type="match status" value="1"/>
</dbReference>
<feature type="region of interest" description="Disordered" evidence="1">
    <location>
        <begin position="87"/>
        <end position="163"/>
    </location>
</feature>
<name>A0ABY4LYP6_9ACTN</name>
<sequence length="434" mass="47047">MGEAVGHAENAAVEEFAEQIRGLKDRSGRSYGALARRLNIGTSTLYRYCSGQTVPERFTQVEHLARLCGATPEERRRLQRLWILADEARRPSTTPGTPAPYPKATAPRQEDPAQPSAQPSAGTAPRPDRTPGPAQETPRAPEPGPAQEAPPAPEPDPDDASTARRTRRYGWTAILTALLAVVIVVGATVSITVAVSGAGPSAAPSPDETTAAGDRRSSATPDRATDAPFTWTADSHVWQMGCGHTYLVDRAPDQVSKPPVEQDARRWADSLGAVHDEDTNVRISLQGKFPQQAVVLEALRVRVTERAEPLTWNAYRMDNGCGGALSLRYLDVDLDKPRPLVRSVAGFDGMAGKEIPAVSFPYTVTSADPEVLLVTARTTTCDCRWYLELDWSSQGRSGTVRITDNGRPFRTSSTTGKRYVYGDRLPPGWNISPD</sequence>
<evidence type="ECO:0000313" key="3">
    <source>
        <dbReference type="EMBL" id="UQA90585.1"/>
    </source>
</evidence>
<keyword evidence="2" id="KW-0472">Membrane</keyword>
<feature type="region of interest" description="Disordered" evidence="1">
    <location>
        <begin position="197"/>
        <end position="227"/>
    </location>
</feature>
<organism evidence="3 4">
    <name type="scientific">Streptomyces halobius</name>
    <dbReference type="NCBI Taxonomy" id="2879846"/>
    <lineage>
        <taxon>Bacteria</taxon>
        <taxon>Bacillati</taxon>
        <taxon>Actinomycetota</taxon>
        <taxon>Actinomycetes</taxon>
        <taxon>Kitasatosporales</taxon>
        <taxon>Streptomycetaceae</taxon>
        <taxon>Streptomyces</taxon>
    </lineage>
</organism>
<keyword evidence="2" id="KW-1133">Transmembrane helix</keyword>
<feature type="compositionally biased region" description="Pro residues" evidence="1">
    <location>
        <begin position="140"/>
        <end position="154"/>
    </location>
</feature>
<feature type="compositionally biased region" description="Low complexity" evidence="1">
    <location>
        <begin position="197"/>
        <end position="206"/>
    </location>
</feature>
<proteinExistence type="predicted"/>
<evidence type="ECO:0000256" key="2">
    <source>
        <dbReference type="SAM" id="Phobius"/>
    </source>
</evidence>
<feature type="transmembrane region" description="Helical" evidence="2">
    <location>
        <begin position="171"/>
        <end position="195"/>
    </location>
</feature>
<dbReference type="EMBL" id="CP086322">
    <property type="protein sequence ID" value="UQA90585.1"/>
    <property type="molecule type" value="Genomic_DNA"/>
</dbReference>
<evidence type="ECO:0000313" key="4">
    <source>
        <dbReference type="Proteomes" id="UP000830115"/>
    </source>
</evidence>
<dbReference type="SUPFAM" id="SSF47413">
    <property type="entry name" value="lambda repressor-like DNA-binding domains"/>
    <property type="match status" value="1"/>
</dbReference>
<reference evidence="3" key="1">
    <citation type="submission" date="2021-10" db="EMBL/GenBank/DDBJ databases">
        <title>Streptomyces nigrumlapis sp.nov.,an antimicrobial producing actinobacterium isolated from Black Gobi rocks.</title>
        <authorList>
            <person name="Wen Y."/>
            <person name="Zhang W."/>
            <person name="Liu X.G."/>
        </authorList>
    </citation>
    <scope>NUCLEOTIDE SEQUENCE</scope>
    <source>
        <strain evidence="3">ST13-2-2</strain>
    </source>
</reference>
<dbReference type="Proteomes" id="UP000830115">
    <property type="component" value="Chromosome"/>
</dbReference>
<keyword evidence="4" id="KW-1185">Reference proteome</keyword>
<accession>A0ABY4LYP6</accession>
<dbReference type="Pfam" id="PF13560">
    <property type="entry name" value="HTH_31"/>
    <property type="match status" value="1"/>
</dbReference>
<dbReference type="InterPro" id="IPR001387">
    <property type="entry name" value="Cro/C1-type_HTH"/>
</dbReference>
<keyword evidence="2" id="KW-0812">Transmembrane</keyword>
<gene>
    <name evidence="3" type="ORF">K9S39_00540</name>
</gene>
<dbReference type="RefSeq" id="WP_248861326.1">
    <property type="nucleotide sequence ID" value="NZ_CP086322.1"/>
</dbReference>
<dbReference type="InterPro" id="IPR010982">
    <property type="entry name" value="Lambda_DNA-bd_dom_sf"/>
</dbReference>
<evidence type="ECO:0000256" key="1">
    <source>
        <dbReference type="SAM" id="MobiDB-lite"/>
    </source>
</evidence>